<sequence>MQKILLLLLTCVFTAQLQAQTLTSPDKNFTFKFELKEKGVPSYQLTYKKKPVIKSSTLGIETKDVASFLDGFTVTKTEVQSVNDTWEPVLGEQKTIRNNYNELLVTLTQKAQKDRILRIRFRLFNDGLGFRYEFPKQKELNYFVIKEEQTQFNLAGDHKIFWIPGDYDTNEYPYTTSKVSEIPGLQKKATVQITAQTPIKEPSVQTPSMMKSSDGLYINIHEAALINYPAMHLEVDAKGLRMKSHLVPDAVGNKGYMQTDAQTPWRTIIVSDKATDILASKLILNLNEPTKYKDVSWIKPVKYIGVWWEYFVAGKSTWAYGTENNVKLDQDFSKLTPNNRHGATTQNVKRHIDFAAEHGFDAVLVEGWNIGWEDWIGNWKENVFDFTTPYPDFDVKELQRYAASKKVKIMMHHETSASATNYERRLHPAFQFMVDNGYNAVKTGYVGQIIPRGEHHDGQWMVNHYIHVANTAADYKIMVNSHEAVRPTGLNRTFPNWIAQESARGTEFEAMGGLAPEHTTILPFTRLMGGPMDYTPGIFQTDLSIYGTNNKQRVNTTLVKQLAYYVTMYSPLQMAADLPENYLRFPDAFQFIKDVAVDWDDTYGLEAEPGDYVTTARKAKGKDEWYVGGVTDENPRTATVNLSFLPKGKQYIATIYADGADASYDKKPQSYTVKKVVVTPNSVIKQKLASSGGLAISIKEGSKKEVKDLPKL</sequence>
<dbReference type="InterPro" id="IPR019563">
    <property type="entry name" value="GH97_catalytic"/>
</dbReference>
<keyword evidence="4" id="KW-0732">Signal</keyword>
<comment type="subunit">
    <text evidence="2">Monomer.</text>
</comment>
<dbReference type="PANTHER" id="PTHR35803:SF1">
    <property type="entry name" value="GLUCAN 1,4-ALPHA-GLUCOSIDASE SUSB"/>
    <property type="match status" value="1"/>
</dbReference>
<feature type="signal peptide" evidence="4">
    <location>
        <begin position="1"/>
        <end position="19"/>
    </location>
</feature>
<comment type="caution">
    <text evidence="8">The sequence shown here is derived from an EMBL/GenBank/DDBJ whole genome shotgun (WGS) entry which is preliminary data.</text>
</comment>
<dbReference type="Pfam" id="PF10566">
    <property type="entry name" value="Glyco_hydro_97"/>
    <property type="match status" value="1"/>
</dbReference>
<reference evidence="8 9" key="1">
    <citation type="submission" date="2018-11" db="EMBL/GenBank/DDBJ databases">
        <title>Rufibacter latericius sp. nov., isolated from water in Baiyang Lake.</title>
        <authorList>
            <person name="Yang Y."/>
        </authorList>
    </citation>
    <scope>NUCLEOTIDE SEQUENCE [LARGE SCALE GENOMIC DNA]</scope>
    <source>
        <strain evidence="8 9">R-22-1c-1</strain>
    </source>
</reference>
<accession>A0A3M9N1G8</accession>
<feature type="chain" id="PRO_5018022350" evidence="4">
    <location>
        <begin position="20"/>
        <end position="712"/>
    </location>
</feature>
<evidence type="ECO:0000259" key="7">
    <source>
        <dbReference type="Pfam" id="PF14509"/>
    </source>
</evidence>
<feature type="domain" description="Glycosyl-hydrolase 97 catalytic" evidence="5">
    <location>
        <begin position="307"/>
        <end position="503"/>
    </location>
</feature>
<keyword evidence="8" id="KW-0378">Hydrolase</keyword>
<dbReference type="InterPro" id="IPR052720">
    <property type="entry name" value="Glycosyl_hydrolase_97"/>
</dbReference>
<dbReference type="InterPro" id="IPR013785">
    <property type="entry name" value="Aldolase_TIM"/>
</dbReference>
<dbReference type="FunFam" id="3.20.20.70:FF:000220">
    <property type="entry name" value="Glucan 1,4-alpha-glucosidase SusB"/>
    <property type="match status" value="1"/>
</dbReference>
<dbReference type="GO" id="GO:0030246">
    <property type="term" value="F:carbohydrate binding"/>
    <property type="evidence" value="ECO:0007669"/>
    <property type="project" value="InterPro"/>
</dbReference>
<evidence type="ECO:0000313" key="8">
    <source>
        <dbReference type="EMBL" id="RNI31630.1"/>
    </source>
</evidence>
<keyword evidence="3" id="KW-0106">Calcium</keyword>
<evidence type="ECO:0000259" key="6">
    <source>
        <dbReference type="Pfam" id="PF14508"/>
    </source>
</evidence>
<organism evidence="8 9">
    <name type="scientific">Rufibacter latericius</name>
    <dbReference type="NCBI Taxonomy" id="2487040"/>
    <lineage>
        <taxon>Bacteria</taxon>
        <taxon>Pseudomonadati</taxon>
        <taxon>Bacteroidota</taxon>
        <taxon>Cytophagia</taxon>
        <taxon>Cytophagales</taxon>
        <taxon>Hymenobacteraceae</taxon>
        <taxon>Rufibacter</taxon>
    </lineage>
</organism>
<dbReference type="Pfam" id="PF14508">
    <property type="entry name" value="GH97_N"/>
    <property type="match status" value="1"/>
</dbReference>
<dbReference type="RefSeq" id="WP_123125530.1">
    <property type="nucleotide sequence ID" value="NZ_RJJD01000001.1"/>
</dbReference>
<dbReference type="PANTHER" id="PTHR35803">
    <property type="entry name" value="GLUCAN 1,4-ALPHA-GLUCOSIDASE SUSB-RELATED"/>
    <property type="match status" value="1"/>
</dbReference>
<evidence type="ECO:0000256" key="4">
    <source>
        <dbReference type="SAM" id="SignalP"/>
    </source>
</evidence>
<evidence type="ECO:0000256" key="2">
    <source>
        <dbReference type="ARBA" id="ARBA00011245"/>
    </source>
</evidence>
<dbReference type="InterPro" id="IPR017853">
    <property type="entry name" value="GH"/>
</dbReference>
<gene>
    <name evidence="8" type="ORF">EFB08_03730</name>
</gene>
<evidence type="ECO:0000313" key="9">
    <source>
        <dbReference type="Proteomes" id="UP000272117"/>
    </source>
</evidence>
<dbReference type="InterPro" id="IPR029486">
    <property type="entry name" value="GH97_N"/>
</dbReference>
<dbReference type="SUPFAM" id="SSF51445">
    <property type="entry name" value="(Trans)glycosidases"/>
    <property type="match status" value="1"/>
</dbReference>
<protein>
    <submittedName>
        <fullName evidence="8">Glycoside hydrolase family 97 protein</fullName>
    </submittedName>
</protein>
<dbReference type="InterPro" id="IPR014718">
    <property type="entry name" value="GH-type_carb-bd"/>
</dbReference>
<keyword evidence="9" id="KW-1185">Reference proteome</keyword>
<evidence type="ECO:0000259" key="5">
    <source>
        <dbReference type="Pfam" id="PF10566"/>
    </source>
</evidence>
<evidence type="ECO:0000256" key="1">
    <source>
        <dbReference type="ARBA" id="ARBA00001913"/>
    </source>
</evidence>
<dbReference type="AlphaFoldDB" id="A0A3M9N1G8"/>
<comment type="cofactor">
    <cofactor evidence="1">
        <name>Ca(2+)</name>
        <dbReference type="ChEBI" id="CHEBI:29108"/>
    </cofactor>
</comment>
<proteinExistence type="predicted"/>
<dbReference type="Proteomes" id="UP000272117">
    <property type="component" value="Unassembled WGS sequence"/>
</dbReference>
<dbReference type="Pfam" id="PF14509">
    <property type="entry name" value="GH97_C"/>
    <property type="match status" value="1"/>
</dbReference>
<dbReference type="InterPro" id="IPR029483">
    <property type="entry name" value="GH97_C"/>
</dbReference>
<evidence type="ECO:0000256" key="3">
    <source>
        <dbReference type="ARBA" id="ARBA00022837"/>
    </source>
</evidence>
<dbReference type="EMBL" id="RJJD01000001">
    <property type="protein sequence ID" value="RNI31630.1"/>
    <property type="molecule type" value="Genomic_DNA"/>
</dbReference>
<dbReference type="OrthoDB" id="57532at2"/>
<feature type="domain" description="Glycosyl-hydrolase 97 N-terminal" evidence="6">
    <location>
        <begin position="22"/>
        <end position="289"/>
    </location>
</feature>
<dbReference type="Gene3D" id="3.20.20.70">
    <property type="entry name" value="Aldolase class I"/>
    <property type="match status" value="1"/>
</dbReference>
<feature type="domain" description="Glycosyl-hydrolase 97 C-terminal oligomerisation" evidence="7">
    <location>
        <begin position="598"/>
        <end position="699"/>
    </location>
</feature>
<dbReference type="GO" id="GO:0016787">
    <property type="term" value="F:hydrolase activity"/>
    <property type="evidence" value="ECO:0007669"/>
    <property type="project" value="UniProtKB-KW"/>
</dbReference>
<name>A0A3M9N1G8_9BACT</name>
<dbReference type="Gene3D" id="2.70.98.10">
    <property type="match status" value="1"/>
</dbReference>